<evidence type="ECO:0000313" key="2">
    <source>
        <dbReference type="EMBL" id="KAF0716262.1"/>
    </source>
</evidence>
<reference evidence="2 3" key="1">
    <citation type="submission" date="2019-08" db="EMBL/GenBank/DDBJ databases">
        <title>Whole genome of Aphis craccivora.</title>
        <authorList>
            <person name="Voronova N.V."/>
            <person name="Shulinski R.S."/>
            <person name="Bandarenka Y.V."/>
            <person name="Zhorov D.G."/>
            <person name="Warner D."/>
        </authorList>
    </citation>
    <scope>NUCLEOTIDE SEQUENCE [LARGE SCALE GENOMIC DNA]</scope>
    <source>
        <strain evidence="2">180601</strain>
        <tissue evidence="2">Whole Body</tissue>
    </source>
</reference>
<sequence length="66" mass="6992">MLRPNTPCKRNLSSTSSTSSSPKAGDKKSKIFVSTNKYAALADDFDSSTEVFSPPPVPTSPSIQDA</sequence>
<dbReference type="AlphaFoldDB" id="A0A6G0W2N1"/>
<evidence type="ECO:0000313" key="3">
    <source>
        <dbReference type="Proteomes" id="UP000478052"/>
    </source>
</evidence>
<accession>A0A6G0W2N1</accession>
<proteinExistence type="predicted"/>
<gene>
    <name evidence="2" type="ORF">FWK35_00021804</name>
</gene>
<protein>
    <submittedName>
        <fullName evidence="2">Uncharacterized protein</fullName>
    </submittedName>
</protein>
<organism evidence="2 3">
    <name type="scientific">Aphis craccivora</name>
    <name type="common">Cowpea aphid</name>
    <dbReference type="NCBI Taxonomy" id="307492"/>
    <lineage>
        <taxon>Eukaryota</taxon>
        <taxon>Metazoa</taxon>
        <taxon>Ecdysozoa</taxon>
        <taxon>Arthropoda</taxon>
        <taxon>Hexapoda</taxon>
        <taxon>Insecta</taxon>
        <taxon>Pterygota</taxon>
        <taxon>Neoptera</taxon>
        <taxon>Paraneoptera</taxon>
        <taxon>Hemiptera</taxon>
        <taxon>Sternorrhyncha</taxon>
        <taxon>Aphidomorpha</taxon>
        <taxon>Aphidoidea</taxon>
        <taxon>Aphididae</taxon>
        <taxon>Aphidini</taxon>
        <taxon>Aphis</taxon>
        <taxon>Aphis</taxon>
    </lineage>
</organism>
<evidence type="ECO:0000256" key="1">
    <source>
        <dbReference type="SAM" id="MobiDB-lite"/>
    </source>
</evidence>
<keyword evidence="3" id="KW-1185">Reference proteome</keyword>
<comment type="caution">
    <text evidence="2">The sequence shown here is derived from an EMBL/GenBank/DDBJ whole genome shotgun (WGS) entry which is preliminary data.</text>
</comment>
<dbReference type="Proteomes" id="UP000478052">
    <property type="component" value="Unassembled WGS sequence"/>
</dbReference>
<feature type="non-terminal residue" evidence="2">
    <location>
        <position position="66"/>
    </location>
</feature>
<name>A0A6G0W2N1_APHCR</name>
<feature type="region of interest" description="Disordered" evidence="1">
    <location>
        <begin position="1"/>
        <end position="29"/>
    </location>
</feature>
<dbReference type="EMBL" id="VUJU01010024">
    <property type="protein sequence ID" value="KAF0716262.1"/>
    <property type="molecule type" value="Genomic_DNA"/>
</dbReference>
<feature type="region of interest" description="Disordered" evidence="1">
    <location>
        <begin position="44"/>
        <end position="66"/>
    </location>
</feature>